<protein>
    <submittedName>
        <fullName evidence="1">Uncharacterized protein</fullName>
    </submittedName>
</protein>
<proteinExistence type="predicted"/>
<dbReference type="EMBL" id="SMKX01000009">
    <property type="protein sequence ID" value="TDD62006.1"/>
    <property type="molecule type" value="Genomic_DNA"/>
</dbReference>
<dbReference type="OrthoDB" id="4269886at2"/>
<dbReference type="Proteomes" id="UP000295124">
    <property type="component" value="Unassembled WGS sequence"/>
</dbReference>
<reference evidence="1 2" key="1">
    <citation type="submission" date="2019-03" db="EMBL/GenBank/DDBJ databases">
        <title>Draft genome sequences of novel Actinobacteria.</title>
        <authorList>
            <person name="Sahin N."/>
            <person name="Ay H."/>
            <person name="Saygin H."/>
        </authorList>
    </citation>
    <scope>NUCLEOTIDE SEQUENCE [LARGE SCALE GENOMIC DNA]</scope>
    <source>
        <strain evidence="1 2">JCM 13523</strain>
    </source>
</reference>
<organism evidence="1 2">
    <name type="scientific">Kribbella antibiotica</name>
    <dbReference type="NCBI Taxonomy" id="190195"/>
    <lineage>
        <taxon>Bacteria</taxon>
        <taxon>Bacillati</taxon>
        <taxon>Actinomycetota</taxon>
        <taxon>Actinomycetes</taxon>
        <taxon>Propionibacteriales</taxon>
        <taxon>Kribbellaceae</taxon>
        <taxon>Kribbella</taxon>
    </lineage>
</organism>
<name>A0A4R4ZUG3_9ACTN</name>
<sequence length="191" mass="20418">MTVVNERTGVAHPTILTGPATSSILEQLVADFGDQGKFETATAPAHIERISDTGSIDSQIDAPKAARKILAESRGRRASAASDVVVTGMEKWEGRVISVEDGLFTAELTPLDDTGGPVVHADFNMSKIAPETVEAGDVVYVTVRTVRQRGGLTTTTSAIRLRRLGVWTSEELDGIRARAAKRAESVAKSFR</sequence>
<accession>A0A4R4ZUG3</accession>
<comment type="caution">
    <text evidence="1">The sequence shown here is derived from an EMBL/GenBank/DDBJ whole genome shotgun (WGS) entry which is preliminary data.</text>
</comment>
<keyword evidence="2" id="KW-1185">Reference proteome</keyword>
<dbReference type="RefSeq" id="WP_132165903.1">
    <property type="nucleotide sequence ID" value="NZ_SMKX01000009.1"/>
</dbReference>
<dbReference type="AlphaFoldDB" id="A0A4R4ZUG3"/>
<gene>
    <name evidence="1" type="ORF">E1263_05155</name>
</gene>
<evidence type="ECO:0000313" key="2">
    <source>
        <dbReference type="Proteomes" id="UP000295124"/>
    </source>
</evidence>
<evidence type="ECO:0000313" key="1">
    <source>
        <dbReference type="EMBL" id="TDD62006.1"/>
    </source>
</evidence>